<evidence type="ECO:0000313" key="1">
    <source>
        <dbReference type="EMBL" id="MCG7947142.1"/>
    </source>
</evidence>
<dbReference type="AlphaFoldDB" id="A0A9E4KEW4"/>
<dbReference type="Proteomes" id="UP000886667">
    <property type="component" value="Unassembled WGS sequence"/>
</dbReference>
<reference evidence="1" key="1">
    <citation type="journal article" date="2021" name="Proc. Natl. Acad. Sci. U.S.A.">
        <title>Global biogeography of chemosynthetic symbionts reveals both localized and globally distributed symbiont groups. .</title>
        <authorList>
            <person name="Osvatic J.T."/>
            <person name="Wilkins L.G.E."/>
            <person name="Leibrecht L."/>
            <person name="Leray M."/>
            <person name="Zauner S."/>
            <person name="Polzin J."/>
            <person name="Camacho Y."/>
            <person name="Gros O."/>
            <person name="van Gils J.A."/>
            <person name="Eisen J.A."/>
            <person name="Petersen J.M."/>
            <person name="Yuen B."/>
        </authorList>
    </citation>
    <scope>NUCLEOTIDE SEQUENCE</scope>
    <source>
        <strain evidence="1">MAGclacostrist064TRANS</strain>
    </source>
</reference>
<accession>A0A9E4KEW4</accession>
<name>A0A9E4KEW4_9GAMM</name>
<dbReference type="EMBL" id="JAEPCM010000435">
    <property type="protein sequence ID" value="MCG7947142.1"/>
    <property type="molecule type" value="Genomic_DNA"/>
</dbReference>
<gene>
    <name evidence="1" type="ORF">JAZ07_12430</name>
</gene>
<sequence length="109" mass="12636">MKVLSTLNEFIDNENYRSLHGDEAFKEIENKLPLEGYIFTAPKHRLFSVYEIGGENKTIGYSVSNLTKLNREILNHIECVVTNKQLSFACVLNHEWQAMCPELYLEKNV</sequence>
<comment type="caution">
    <text evidence="1">The sequence shown here is derived from an EMBL/GenBank/DDBJ whole genome shotgun (WGS) entry which is preliminary data.</text>
</comment>
<organism evidence="1 2">
    <name type="scientific">Candidatus Thiodiazotropha taylori</name>
    <dbReference type="NCBI Taxonomy" id="2792791"/>
    <lineage>
        <taxon>Bacteria</taxon>
        <taxon>Pseudomonadati</taxon>
        <taxon>Pseudomonadota</taxon>
        <taxon>Gammaproteobacteria</taxon>
        <taxon>Chromatiales</taxon>
        <taxon>Sedimenticolaceae</taxon>
        <taxon>Candidatus Thiodiazotropha</taxon>
    </lineage>
</organism>
<proteinExistence type="predicted"/>
<protein>
    <submittedName>
        <fullName evidence="1">Uncharacterized protein</fullName>
    </submittedName>
</protein>
<evidence type="ECO:0000313" key="2">
    <source>
        <dbReference type="Proteomes" id="UP000886667"/>
    </source>
</evidence>